<dbReference type="RefSeq" id="WP_184579432.1">
    <property type="nucleotide sequence ID" value="NZ_JACHJL010000028.1"/>
</dbReference>
<name>A0A7W9QGR2_9ACTN</name>
<evidence type="ECO:0000256" key="1">
    <source>
        <dbReference type="SAM" id="MobiDB-lite"/>
    </source>
</evidence>
<organism evidence="2 3">
    <name type="scientific">Streptomyces zagrosensis</name>
    <dbReference type="NCBI Taxonomy" id="1042984"/>
    <lineage>
        <taxon>Bacteria</taxon>
        <taxon>Bacillati</taxon>
        <taxon>Actinomycetota</taxon>
        <taxon>Actinomycetes</taxon>
        <taxon>Kitasatosporales</taxon>
        <taxon>Streptomycetaceae</taxon>
        <taxon>Streptomyces</taxon>
    </lineage>
</organism>
<dbReference type="EMBL" id="JACHJL010000028">
    <property type="protein sequence ID" value="MBB5939801.1"/>
    <property type="molecule type" value="Genomic_DNA"/>
</dbReference>
<evidence type="ECO:0000313" key="2">
    <source>
        <dbReference type="EMBL" id="MBB5939801.1"/>
    </source>
</evidence>
<comment type="caution">
    <text evidence="2">The sequence shown here is derived from an EMBL/GenBank/DDBJ whole genome shotgun (WGS) entry which is preliminary data.</text>
</comment>
<gene>
    <name evidence="2" type="ORF">FHS42_006897</name>
</gene>
<sequence length="157" mass="16715">MEAELTALAASGATALVGLMVSETWTQARDRVARFFARGGDENSVDDELRLSQMELLVARAADDELTAADIEAGWRMRVRRALQADPAAADELRLLLAELGADEDGDPAGTVHNSITGGVQHGPVIQGRDFSGLTFDGMRSLPTTGNADRTAVQPHE</sequence>
<proteinExistence type="predicted"/>
<keyword evidence="3" id="KW-1185">Reference proteome</keyword>
<feature type="region of interest" description="Disordered" evidence="1">
    <location>
        <begin position="137"/>
        <end position="157"/>
    </location>
</feature>
<evidence type="ECO:0000313" key="3">
    <source>
        <dbReference type="Proteomes" id="UP000588098"/>
    </source>
</evidence>
<protein>
    <submittedName>
        <fullName evidence="2">Uncharacterized protein</fullName>
    </submittedName>
</protein>
<dbReference type="AlphaFoldDB" id="A0A7W9QGR2"/>
<accession>A0A7W9QGR2</accession>
<dbReference type="Proteomes" id="UP000588098">
    <property type="component" value="Unassembled WGS sequence"/>
</dbReference>
<reference evidence="2 3" key="1">
    <citation type="submission" date="2020-08" db="EMBL/GenBank/DDBJ databases">
        <title>Genomic Encyclopedia of Type Strains, Phase III (KMG-III): the genomes of soil and plant-associated and newly described type strains.</title>
        <authorList>
            <person name="Whitman W."/>
        </authorList>
    </citation>
    <scope>NUCLEOTIDE SEQUENCE [LARGE SCALE GENOMIC DNA]</scope>
    <source>
        <strain evidence="2 3">CECT 8305</strain>
    </source>
</reference>